<proteinExistence type="predicted"/>
<evidence type="ECO:0000313" key="12">
    <source>
        <dbReference type="EMBL" id="PWA86546.1"/>
    </source>
</evidence>
<dbReference type="GO" id="GO:0005524">
    <property type="term" value="F:ATP binding"/>
    <property type="evidence" value="ECO:0007669"/>
    <property type="project" value="UniProtKB-KW"/>
</dbReference>
<dbReference type="InterPro" id="IPR000417">
    <property type="entry name" value="Hyethyz_kinase"/>
</dbReference>
<dbReference type="GO" id="GO:0009229">
    <property type="term" value="P:thiamine diphosphate biosynthetic process"/>
    <property type="evidence" value="ECO:0007669"/>
    <property type="project" value="UniProtKB-UniPathway"/>
</dbReference>
<dbReference type="PRINTS" id="PR01099">
    <property type="entry name" value="HYETHTZKNASE"/>
</dbReference>
<keyword evidence="10" id="KW-0460">Magnesium</keyword>
<sequence length="136" mass="14976">MSNQEPQKPNTETPTWDWNTTSWSHLNTLRQKSPLIQCITNLVSMDITANTLLSAGASPAMIHSVLEIPDFTPHAQGLVINIGTLTPDWLPGMKAAAGVANELEQQEIKIEFNYQQGNDTIGHLLLMIDGKVITNK</sequence>
<protein>
    <recommendedName>
        <fullName evidence="4">hydroxyethylthiazole kinase</fullName>
        <ecNumber evidence="4">2.7.1.50</ecNumber>
    </recommendedName>
</protein>
<evidence type="ECO:0000256" key="5">
    <source>
        <dbReference type="ARBA" id="ARBA00022679"/>
    </source>
</evidence>
<keyword evidence="6" id="KW-0479">Metal-binding</keyword>
<evidence type="ECO:0000256" key="11">
    <source>
        <dbReference type="ARBA" id="ARBA00022977"/>
    </source>
</evidence>
<dbReference type="GO" id="GO:0009228">
    <property type="term" value="P:thiamine biosynthetic process"/>
    <property type="evidence" value="ECO:0007669"/>
    <property type="project" value="UniProtKB-KW"/>
</dbReference>
<organism evidence="12 13">
    <name type="scientific">Artemisia annua</name>
    <name type="common">Sweet wormwood</name>
    <dbReference type="NCBI Taxonomy" id="35608"/>
    <lineage>
        <taxon>Eukaryota</taxon>
        <taxon>Viridiplantae</taxon>
        <taxon>Streptophyta</taxon>
        <taxon>Embryophyta</taxon>
        <taxon>Tracheophyta</taxon>
        <taxon>Spermatophyta</taxon>
        <taxon>Magnoliopsida</taxon>
        <taxon>eudicotyledons</taxon>
        <taxon>Gunneridae</taxon>
        <taxon>Pentapetalae</taxon>
        <taxon>asterids</taxon>
        <taxon>campanulids</taxon>
        <taxon>Asterales</taxon>
        <taxon>Asteraceae</taxon>
        <taxon>Asteroideae</taxon>
        <taxon>Anthemideae</taxon>
        <taxon>Artemisiinae</taxon>
        <taxon>Artemisia</taxon>
    </lineage>
</organism>
<comment type="caution">
    <text evidence="12">The sequence shown here is derived from an EMBL/GenBank/DDBJ whole genome shotgun (WGS) entry which is preliminary data.</text>
</comment>
<dbReference type="EMBL" id="PKPP01001005">
    <property type="protein sequence ID" value="PWA86546.1"/>
    <property type="molecule type" value="Genomic_DNA"/>
</dbReference>
<dbReference type="Gene3D" id="3.40.1190.20">
    <property type="match status" value="1"/>
</dbReference>
<gene>
    <name evidence="12" type="ORF">CTI12_AA139300</name>
</gene>
<evidence type="ECO:0000313" key="13">
    <source>
        <dbReference type="Proteomes" id="UP000245207"/>
    </source>
</evidence>
<dbReference type="GO" id="GO:0004417">
    <property type="term" value="F:hydroxyethylthiazole kinase activity"/>
    <property type="evidence" value="ECO:0007669"/>
    <property type="project" value="UniProtKB-EC"/>
</dbReference>
<dbReference type="InterPro" id="IPR029056">
    <property type="entry name" value="Ribokinase-like"/>
</dbReference>
<keyword evidence="13" id="KW-1185">Reference proteome</keyword>
<evidence type="ECO:0000256" key="4">
    <source>
        <dbReference type="ARBA" id="ARBA00012129"/>
    </source>
</evidence>
<dbReference type="EC" id="2.7.1.50" evidence="4"/>
<dbReference type="UniPathway" id="UPA00060">
    <property type="reaction ID" value="UER00139"/>
</dbReference>
<keyword evidence="11" id="KW-0784">Thiamine biosynthesis</keyword>
<evidence type="ECO:0000256" key="10">
    <source>
        <dbReference type="ARBA" id="ARBA00022842"/>
    </source>
</evidence>
<comment type="cofactor">
    <cofactor evidence="2">
        <name>Mg(2+)</name>
        <dbReference type="ChEBI" id="CHEBI:18420"/>
    </cofactor>
</comment>
<dbReference type="Proteomes" id="UP000245207">
    <property type="component" value="Unassembled WGS sequence"/>
</dbReference>
<dbReference type="STRING" id="35608.A0A2U1PLA6"/>
<dbReference type="OrthoDB" id="4994at2759"/>
<evidence type="ECO:0000256" key="2">
    <source>
        <dbReference type="ARBA" id="ARBA00001946"/>
    </source>
</evidence>
<comment type="pathway">
    <text evidence="3">Cofactor biosynthesis; thiamine diphosphate biosynthesis; 4-methyl-5-(2-phosphoethyl)-thiazole from 5-(2-hydroxyethyl)-4-methylthiazole: step 1/1.</text>
</comment>
<dbReference type="AlphaFoldDB" id="A0A2U1PLA6"/>
<evidence type="ECO:0000256" key="7">
    <source>
        <dbReference type="ARBA" id="ARBA00022741"/>
    </source>
</evidence>
<dbReference type="Pfam" id="PF02110">
    <property type="entry name" value="HK"/>
    <property type="match status" value="1"/>
</dbReference>
<dbReference type="SUPFAM" id="SSF53613">
    <property type="entry name" value="Ribokinase-like"/>
    <property type="match status" value="1"/>
</dbReference>
<reference evidence="12 13" key="1">
    <citation type="journal article" date="2018" name="Mol. Plant">
        <title>The genome of Artemisia annua provides insight into the evolution of Asteraceae family and artemisinin biosynthesis.</title>
        <authorList>
            <person name="Shen Q."/>
            <person name="Zhang L."/>
            <person name="Liao Z."/>
            <person name="Wang S."/>
            <person name="Yan T."/>
            <person name="Shi P."/>
            <person name="Liu M."/>
            <person name="Fu X."/>
            <person name="Pan Q."/>
            <person name="Wang Y."/>
            <person name="Lv Z."/>
            <person name="Lu X."/>
            <person name="Zhang F."/>
            <person name="Jiang W."/>
            <person name="Ma Y."/>
            <person name="Chen M."/>
            <person name="Hao X."/>
            <person name="Li L."/>
            <person name="Tang Y."/>
            <person name="Lv G."/>
            <person name="Zhou Y."/>
            <person name="Sun X."/>
            <person name="Brodelius P.E."/>
            <person name="Rose J.K.C."/>
            <person name="Tang K."/>
        </authorList>
    </citation>
    <scope>NUCLEOTIDE SEQUENCE [LARGE SCALE GENOMIC DNA]</scope>
    <source>
        <strain evidence="13">cv. Huhao1</strain>
        <tissue evidence="12">Leaf</tissue>
    </source>
</reference>
<dbReference type="GO" id="GO:0000287">
    <property type="term" value="F:magnesium ion binding"/>
    <property type="evidence" value="ECO:0007669"/>
    <property type="project" value="InterPro"/>
</dbReference>
<name>A0A2U1PLA6_ARTAN</name>
<comment type="catalytic activity">
    <reaction evidence="1">
        <text>5-(2-hydroxyethyl)-4-methylthiazole + ATP = 4-methyl-5-(2-phosphooxyethyl)-thiazole + ADP + H(+)</text>
        <dbReference type="Rhea" id="RHEA:24212"/>
        <dbReference type="ChEBI" id="CHEBI:15378"/>
        <dbReference type="ChEBI" id="CHEBI:17957"/>
        <dbReference type="ChEBI" id="CHEBI:30616"/>
        <dbReference type="ChEBI" id="CHEBI:58296"/>
        <dbReference type="ChEBI" id="CHEBI:456216"/>
        <dbReference type="EC" id="2.7.1.50"/>
    </reaction>
</comment>
<accession>A0A2U1PLA6</accession>
<evidence type="ECO:0000256" key="6">
    <source>
        <dbReference type="ARBA" id="ARBA00022723"/>
    </source>
</evidence>
<keyword evidence="5" id="KW-0808">Transferase</keyword>
<evidence type="ECO:0000256" key="1">
    <source>
        <dbReference type="ARBA" id="ARBA00001771"/>
    </source>
</evidence>
<keyword evidence="7" id="KW-0547">Nucleotide-binding</keyword>
<evidence type="ECO:0000256" key="3">
    <source>
        <dbReference type="ARBA" id="ARBA00004868"/>
    </source>
</evidence>
<evidence type="ECO:0000256" key="8">
    <source>
        <dbReference type="ARBA" id="ARBA00022777"/>
    </source>
</evidence>
<keyword evidence="9" id="KW-0067">ATP-binding</keyword>
<keyword evidence="8 12" id="KW-0418">Kinase</keyword>
<evidence type="ECO:0000256" key="9">
    <source>
        <dbReference type="ARBA" id="ARBA00022840"/>
    </source>
</evidence>